<dbReference type="GO" id="GO:0017148">
    <property type="term" value="P:negative regulation of translation"/>
    <property type="evidence" value="ECO:0007669"/>
    <property type="project" value="TreeGrafter"/>
</dbReference>
<organism evidence="2 3">
    <name type="scientific">Emiliania huxleyi (strain CCMP1516)</name>
    <dbReference type="NCBI Taxonomy" id="280463"/>
    <lineage>
        <taxon>Eukaryota</taxon>
        <taxon>Haptista</taxon>
        <taxon>Haptophyta</taxon>
        <taxon>Prymnesiophyceae</taxon>
        <taxon>Isochrysidales</taxon>
        <taxon>Noelaerhabdaceae</taxon>
        <taxon>Emiliania</taxon>
    </lineage>
</organism>
<dbReference type="EnsemblProtists" id="EOD33516">
    <property type="protein sequence ID" value="EOD33516"/>
    <property type="gene ID" value="EMIHUDRAFT_59582"/>
</dbReference>
<reference evidence="3" key="1">
    <citation type="journal article" date="2013" name="Nature">
        <title>Pan genome of the phytoplankton Emiliania underpins its global distribution.</title>
        <authorList>
            <person name="Read B.A."/>
            <person name="Kegel J."/>
            <person name="Klute M.J."/>
            <person name="Kuo A."/>
            <person name="Lefebvre S.C."/>
            <person name="Maumus F."/>
            <person name="Mayer C."/>
            <person name="Miller J."/>
            <person name="Monier A."/>
            <person name="Salamov A."/>
            <person name="Young J."/>
            <person name="Aguilar M."/>
            <person name="Claverie J.M."/>
            <person name="Frickenhaus S."/>
            <person name="Gonzalez K."/>
            <person name="Herman E.K."/>
            <person name="Lin Y.C."/>
            <person name="Napier J."/>
            <person name="Ogata H."/>
            <person name="Sarno A.F."/>
            <person name="Shmutz J."/>
            <person name="Schroeder D."/>
            <person name="de Vargas C."/>
            <person name="Verret F."/>
            <person name="von Dassow P."/>
            <person name="Valentin K."/>
            <person name="Van de Peer Y."/>
            <person name="Wheeler G."/>
            <person name="Dacks J.B."/>
            <person name="Delwiche C.F."/>
            <person name="Dyhrman S.T."/>
            <person name="Glockner G."/>
            <person name="John U."/>
            <person name="Richards T."/>
            <person name="Worden A.Z."/>
            <person name="Zhang X."/>
            <person name="Grigoriev I.V."/>
            <person name="Allen A.E."/>
            <person name="Bidle K."/>
            <person name="Borodovsky M."/>
            <person name="Bowler C."/>
            <person name="Brownlee C."/>
            <person name="Cock J.M."/>
            <person name="Elias M."/>
            <person name="Gladyshev V.N."/>
            <person name="Groth M."/>
            <person name="Guda C."/>
            <person name="Hadaegh A."/>
            <person name="Iglesias-Rodriguez M.D."/>
            <person name="Jenkins J."/>
            <person name="Jones B.M."/>
            <person name="Lawson T."/>
            <person name="Leese F."/>
            <person name="Lindquist E."/>
            <person name="Lobanov A."/>
            <person name="Lomsadze A."/>
            <person name="Malik S.B."/>
            <person name="Marsh M.E."/>
            <person name="Mackinder L."/>
            <person name="Mock T."/>
            <person name="Mueller-Roeber B."/>
            <person name="Pagarete A."/>
            <person name="Parker M."/>
            <person name="Probert I."/>
            <person name="Quesneville H."/>
            <person name="Raines C."/>
            <person name="Rensing S.A."/>
            <person name="Riano-Pachon D.M."/>
            <person name="Richier S."/>
            <person name="Rokitta S."/>
            <person name="Shiraiwa Y."/>
            <person name="Soanes D.M."/>
            <person name="van der Giezen M."/>
            <person name="Wahlund T.M."/>
            <person name="Williams B."/>
            <person name="Wilson W."/>
            <person name="Wolfe G."/>
            <person name="Wurch L.L."/>
        </authorList>
    </citation>
    <scope>NUCLEOTIDE SEQUENCE</scope>
</reference>
<dbReference type="Gene3D" id="3.30.460.10">
    <property type="entry name" value="Beta Polymerase, domain 2"/>
    <property type="match status" value="1"/>
</dbReference>
<name>A0A0D3KCN1_EMIH1</name>
<dbReference type="InterPro" id="IPR004394">
    <property type="entry name" value="Iojap/RsfS/C7orf30"/>
</dbReference>
<reference evidence="2" key="2">
    <citation type="submission" date="2024-10" db="UniProtKB">
        <authorList>
            <consortium name="EnsemblProtists"/>
        </authorList>
    </citation>
    <scope>IDENTIFICATION</scope>
</reference>
<dbReference type="GO" id="GO:0090071">
    <property type="term" value="P:negative regulation of ribosome biogenesis"/>
    <property type="evidence" value="ECO:0007669"/>
    <property type="project" value="TreeGrafter"/>
</dbReference>
<dbReference type="Pfam" id="PF02410">
    <property type="entry name" value="RsfS"/>
    <property type="match status" value="1"/>
</dbReference>
<dbReference type="PANTHER" id="PTHR21043:SF0">
    <property type="entry name" value="MITOCHONDRIAL ASSEMBLY OF RIBOSOMAL LARGE SUBUNIT PROTEIN 1"/>
    <property type="match status" value="1"/>
</dbReference>
<protein>
    <recommendedName>
        <fullName evidence="4">Ribosome silencing factor</fullName>
    </recommendedName>
</protein>
<evidence type="ECO:0000313" key="3">
    <source>
        <dbReference type="Proteomes" id="UP000013827"/>
    </source>
</evidence>
<sequence>LALAAVRAGDDKKAQGISALRVGHLTSATSYFVTMQGSSRAQIDAIVKSVESEMSERFGRVGSRQGKAGSGWVCLDFDEVVVHVFAQAERDYYAVESFWAGGQPLDL</sequence>
<dbReference type="InterPro" id="IPR043519">
    <property type="entry name" value="NT_sf"/>
</dbReference>
<dbReference type="OMA" id="PVCAMED"/>
<dbReference type="KEGG" id="ehx:EMIHUDRAFT_59582"/>
<evidence type="ECO:0008006" key="4">
    <source>
        <dbReference type="Google" id="ProtNLM"/>
    </source>
</evidence>
<accession>A0A0D3KCN1</accession>
<dbReference type="SUPFAM" id="SSF81301">
    <property type="entry name" value="Nucleotidyltransferase"/>
    <property type="match status" value="1"/>
</dbReference>
<evidence type="ECO:0000256" key="1">
    <source>
        <dbReference type="ARBA" id="ARBA00010574"/>
    </source>
</evidence>
<keyword evidence="3" id="KW-1185">Reference proteome</keyword>
<dbReference type="HOGENOM" id="CLU_092688_2_2_1"/>
<dbReference type="GeneID" id="17278787"/>
<proteinExistence type="inferred from homology"/>
<dbReference type="Proteomes" id="UP000013827">
    <property type="component" value="Unassembled WGS sequence"/>
</dbReference>
<dbReference type="GO" id="GO:0043023">
    <property type="term" value="F:ribosomal large subunit binding"/>
    <property type="evidence" value="ECO:0007669"/>
    <property type="project" value="TreeGrafter"/>
</dbReference>
<comment type="similarity">
    <text evidence="1">Belongs to the Iojap/RsfS family.</text>
</comment>
<dbReference type="PaxDb" id="2903-EOD33516"/>
<dbReference type="STRING" id="2903.R1FDH4"/>
<dbReference type="AlphaFoldDB" id="A0A0D3KCN1"/>
<dbReference type="PANTHER" id="PTHR21043">
    <property type="entry name" value="IOJAP SUPERFAMILY ORTHOLOG"/>
    <property type="match status" value="1"/>
</dbReference>
<dbReference type="RefSeq" id="XP_005785945.1">
    <property type="nucleotide sequence ID" value="XM_005785888.1"/>
</dbReference>
<evidence type="ECO:0000313" key="2">
    <source>
        <dbReference type="EnsemblProtists" id="EOD33516"/>
    </source>
</evidence>
<dbReference type="NCBIfam" id="TIGR00090">
    <property type="entry name" value="rsfS_iojap_ybeB"/>
    <property type="match status" value="1"/>
</dbReference>